<proteinExistence type="predicted"/>
<sequence length="52" mass="5821">MSWLNFNDSLNNIKGQLSNFANTVLSEDKIEIQPTAREVTEPEARNDGKVSV</sequence>
<evidence type="ECO:0000313" key="1">
    <source>
        <dbReference type="EMBL" id="KAK9878383.1"/>
    </source>
</evidence>
<dbReference type="EMBL" id="JARQZJ010000047">
    <property type="protein sequence ID" value="KAK9878383.1"/>
    <property type="molecule type" value="Genomic_DNA"/>
</dbReference>
<dbReference type="Proteomes" id="UP001431783">
    <property type="component" value="Unassembled WGS sequence"/>
</dbReference>
<organism evidence="1 2">
    <name type="scientific">Henosepilachna vigintioctopunctata</name>
    <dbReference type="NCBI Taxonomy" id="420089"/>
    <lineage>
        <taxon>Eukaryota</taxon>
        <taxon>Metazoa</taxon>
        <taxon>Ecdysozoa</taxon>
        <taxon>Arthropoda</taxon>
        <taxon>Hexapoda</taxon>
        <taxon>Insecta</taxon>
        <taxon>Pterygota</taxon>
        <taxon>Neoptera</taxon>
        <taxon>Endopterygota</taxon>
        <taxon>Coleoptera</taxon>
        <taxon>Polyphaga</taxon>
        <taxon>Cucujiformia</taxon>
        <taxon>Coccinelloidea</taxon>
        <taxon>Coccinellidae</taxon>
        <taxon>Epilachninae</taxon>
        <taxon>Epilachnini</taxon>
        <taxon>Henosepilachna</taxon>
    </lineage>
</organism>
<reference evidence="1 2" key="1">
    <citation type="submission" date="2023-03" db="EMBL/GenBank/DDBJ databases">
        <title>Genome insight into feeding habits of ladybird beetles.</title>
        <authorList>
            <person name="Li H.-S."/>
            <person name="Huang Y.-H."/>
            <person name="Pang H."/>
        </authorList>
    </citation>
    <scope>NUCLEOTIDE SEQUENCE [LARGE SCALE GENOMIC DNA]</scope>
    <source>
        <strain evidence="1">SYSU_2023b</strain>
        <tissue evidence="1">Whole body</tissue>
    </source>
</reference>
<comment type="caution">
    <text evidence="1">The sequence shown here is derived from an EMBL/GenBank/DDBJ whole genome shotgun (WGS) entry which is preliminary data.</text>
</comment>
<protein>
    <submittedName>
        <fullName evidence="1">Uncharacterized protein</fullName>
    </submittedName>
</protein>
<accession>A0AAW1UBB3</accession>
<name>A0AAW1UBB3_9CUCU</name>
<dbReference type="AlphaFoldDB" id="A0AAW1UBB3"/>
<gene>
    <name evidence="1" type="ORF">WA026_021690</name>
</gene>
<evidence type="ECO:0000313" key="2">
    <source>
        <dbReference type="Proteomes" id="UP001431783"/>
    </source>
</evidence>
<keyword evidence="2" id="KW-1185">Reference proteome</keyword>